<dbReference type="GO" id="GO:0016887">
    <property type="term" value="F:ATP hydrolysis activity"/>
    <property type="evidence" value="ECO:0007669"/>
    <property type="project" value="InterPro"/>
</dbReference>
<evidence type="ECO:0000259" key="4">
    <source>
        <dbReference type="PROSITE" id="PS50893"/>
    </source>
</evidence>
<dbReference type="PANTHER" id="PTHR42939:SF1">
    <property type="entry name" value="ABC TRANSPORTER ATP-BINDING PROTEIN ALBC-RELATED"/>
    <property type="match status" value="1"/>
</dbReference>
<dbReference type="InterPro" id="IPR003439">
    <property type="entry name" value="ABC_transporter-like_ATP-bd"/>
</dbReference>
<keyword evidence="6" id="KW-1185">Reference proteome</keyword>
<dbReference type="PROSITE" id="PS50893">
    <property type="entry name" value="ABC_TRANSPORTER_2"/>
    <property type="match status" value="1"/>
</dbReference>
<dbReference type="InterPro" id="IPR003593">
    <property type="entry name" value="AAA+_ATPase"/>
</dbReference>
<dbReference type="RefSeq" id="WP_114352155.1">
    <property type="nucleotide sequence ID" value="NZ_QPJJ01000004.1"/>
</dbReference>
<dbReference type="SUPFAM" id="SSF52540">
    <property type="entry name" value="P-loop containing nucleoside triphosphate hydrolases"/>
    <property type="match status" value="1"/>
</dbReference>
<dbReference type="PANTHER" id="PTHR42939">
    <property type="entry name" value="ABC TRANSPORTER ATP-BINDING PROTEIN ALBC-RELATED"/>
    <property type="match status" value="1"/>
</dbReference>
<name>A0A368XYV5_9BACI</name>
<proteinExistence type="predicted"/>
<organism evidence="5 6">
    <name type="scientific">Saliterribacillus persicus</name>
    <dbReference type="NCBI Taxonomy" id="930114"/>
    <lineage>
        <taxon>Bacteria</taxon>
        <taxon>Bacillati</taxon>
        <taxon>Bacillota</taxon>
        <taxon>Bacilli</taxon>
        <taxon>Bacillales</taxon>
        <taxon>Bacillaceae</taxon>
        <taxon>Saliterribacillus</taxon>
    </lineage>
</organism>
<dbReference type="GO" id="GO:0005524">
    <property type="term" value="F:ATP binding"/>
    <property type="evidence" value="ECO:0007669"/>
    <property type="project" value="UniProtKB-KW"/>
</dbReference>
<evidence type="ECO:0000313" key="6">
    <source>
        <dbReference type="Proteomes" id="UP000252585"/>
    </source>
</evidence>
<keyword evidence="3 5" id="KW-0067">ATP-binding</keyword>
<evidence type="ECO:0000256" key="2">
    <source>
        <dbReference type="ARBA" id="ARBA00022741"/>
    </source>
</evidence>
<dbReference type="CDD" id="cd03230">
    <property type="entry name" value="ABC_DR_subfamily_A"/>
    <property type="match status" value="1"/>
</dbReference>
<comment type="caution">
    <text evidence="5">The sequence shown here is derived from an EMBL/GenBank/DDBJ whole genome shotgun (WGS) entry which is preliminary data.</text>
</comment>
<dbReference type="Pfam" id="PF00005">
    <property type="entry name" value="ABC_tran"/>
    <property type="match status" value="1"/>
</dbReference>
<keyword evidence="1" id="KW-0813">Transport</keyword>
<dbReference type="Gene3D" id="3.40.50.300">
    <property type="entry name" value="P-loop containing nucleotide triphosphate hydrolases"/>
    <property type="match status" value="1"/>
</dbReference>
<sequence>MTLSLEQVSVELAREKILSSISFRLEKGAIYALIGHNGAGKSTVMKTIMGWQEKKDGRILIDEVDQDRQFADFKRKLSYIPEEPFLLSELTAMQHFQLYGQSYHIEEAVLNERVKRYAEKFEIEDKLNEYPESLSKGMRQKVQTICALLPDVPVLLVDEPFMGLDIYAADYLEYLLLEKARKGTTILLTSHQLDRMRQLADYFIMLKHGRIDQQGLMKDFEGLSRRFYHE</sequence>
<gene>
    <name evidence="5" type="ORF">DFR57_10439</name>
</gene>
<dbReference type="Proteomes" id="UP000252585">
    <property type="component" value="Unassembled WGS sequence"/>
</dbReference>
<dbReference type="OrthoDB" id="9804819at2"/>
<dbReference type="EMBL" id="QPJJ01000004">
    <property type="protein sequence ID" value="RCW73045.1"/>
    <property type="molecule type" value="Genomic_DNA"/>
</dbReference>
<dbReference type="InterPro" id="IPR027417">
    <property type="entry name" value="P-loop_NTPase"/>
</dbReference>
<evidence type="ECO:0000256" key="1">
    <source>
        <dbReference type="ARBA" id="ARBA00022448"/>
    </source>
</evidence>
<dbReference type="InterPro" id="IPR051782">
    <property type="entry name" value="ABC_Transporter_VariousFunc"/>
</dbReference>
<dbReference type="SMART" id="SM00382">
    <property type="entry name" value="AAA"/>
    <property type="match status" value="1"/>
</dbReference>
<keyword evidence="2" id="KW-0547">Nucleotide-binding</keyword>
<accession>A0A368XYV5</accession>
<evidence type="ECO:0000313" key="5">
    <source>
        <dbReference type="EMBL" id="RCW73045.1"/>
    </source>
</evidence>
<dbReference type="AlphaFoldDB" id="A0A368XYV5"/>
<feature type="domain" description="ABC transporter" evidence="4">
    <location>
        <begin position="3"/>
        <end position="228"/>
    </location>
</feature>
<protein>
    <submittedName>
        <fullName evidence="5">ABC-2 type transport system ATP-binding protein</fullName>
    </submittedName>
</protein>
<reference evidence="5 6" key="1">
    <citation type="submission" date="2018-07" db="EMBL/GenBank/DDBJ databases">
        <title>Genomic Encyclopedia of Type Strains, Phase IV (KMG-IV): sequencing the most valuable type-strain genomes for metagenomic binning, comparative biology and taxonomic classification.</title>
        <authorList>
            <person name="Goeker M."/>
        </authorList>
    </citation>
    <scope>NUCLEOTIDE SEQUENCE [LARGE SCALE GENOMIC DNA]</scope>
    <source>
        <strain evidence="5 6">DSM 27696</strain>
    </source>
</reference>
<evidence type="ECO:0000256" key="3">
    <source>
        <dbReference type="ARBA" id="ARBA00022840"/>
    </source>
</evidence>